<dbReference type="PANTHER" id="PTHR14097">
    <property type="entry name" value="OXIDOREDUCTASE HTATIP2"/>
    <property type="match status" value="1"/>
</dbReference>
<proteinExistence type="predicted"/>
<name>A0AA88GH46_NAELO</name>
<protein>
    <recommendedName>
        <fullName evidence="3">NAD(P)-binding domain-containing protein</fullName>
    </recommendedName>
</protein>
<dbReference type="EMBL" id="PYSW02000039">
    <property type="protein sequence ID" value="KAG2375370.1"/>
    <property type="molecule type" value="Genomic_DNA"/>
</dbReference>
<dbReference type="GeneID" id="68102447"/>
<evidence type="ECO:0000313" key="1">
    <source>
        <dbReference type="EMBL" id="KAG2375370.1"/>
    </source>
</evidence>
<gene>
    <name evidence="1" type="ORF">C9374_009993</name>
</gene>
<dbReference type="InterPro" id="IPR036291">
    <property type="entry name" value="NAD(P)-bd_dom_sf"/>
</dbReference>
<dbReference type="AlphaFoldDB" id="A0AA88GH46"/>
<evidence type="ECO:0000313" key="2">
    <source>
        <dbReference type="Proteomes" id="UP000816034"/>
    </source>
</evidence>
<dbReference type="PANTHER" id="PTHR14097:SF7">
    <property type="entry name" value="OXIDOREDUCTASE HTATIP2"/>
    <property type="match status" value="1"/>
</dbReference>
<keyword evidence="2" id="KW-1185">Reference proteome</keyword>
<reference evidence="1 2" key="1">
    <citation type="journal article" date="2018" name="BMC Genomics">
        <title>The genome of Naegleria lovaniensis, the basis for a comparative approach to unravel pathogenicity factors of the human pathogenic amoeba N. fowleri.</title>
        <authorList>
            <person name="Liechti N."/>
            <person name="Schurch N."/>
            <person name="Bruggmann R."/>
            <person name="Wittwer M."/>
        </authorList>
    </citation>
    <scope>NUCLEOTIDE SEQUENCE [LARGE SCALE GENOMIC DNA]</scope>
    <source>
        <strain evidence="1 2">ATCC 30569</strain>
    </source>
</reference>
<dbReference type="Proteomes" id="UP000816034">
    <property type="component" value="Unassembled WGS sequence"/>
</dbReference>
<accession>A0AA88GH46</accession>
<evidence type="ECO:0008006" key="3">
    <source>
        <dbReference type="Google" id="ProtNLM"/>
    </source>
</evidence>
<dbReference type="Gene3D" id="3.40.50.720">
    <property type="entry name" value="NAD(P)-binding Rossmann-like Domain"/>
    <property type="match status" value="1"/>
</dbReference>
<sequence>MSSSSASSSGGVGIKAIVVGSTGLIGKNLVRLLSQQDPNVYSKIVAISRRKENPFNFPNSTVPIDHVCLDNLDHLNSIENVFDGVDEAYCCLGTTIKAVGNDKTKFRHVDYDYPESFASLVYSKFANNLTSSSPNNIKQFFLVTAVGADSKSMFFYNQVKGDIERACAKKQLDFVESYKNNNSGSSSIPTYCHIIKPGLLIGERENEQRFGERVAQNLNNALDWMLPRSWSGVKGEDVAKAMIQIAQVTRSQKQLDILKERDNHNTIGDVSKDDRFAKHIFAHGNATLKDYAQDYDKQREQKN</sequence>
<comment type="caution">
    <text evidence="1">The sequence shown here is derived from an EMBL/GenBank/DDBJ whole genome shotgun (WGS) entry which is preliminary data.</text>
</comment>
<dbReference type="SUPFAM" id="SSF51735">
    <property type="entry name" value="NAD(P)-binding Rossmann-fold domains"/>
    <property type="match status" value="1"/>
</dbReference>
<organism evidence="1 2">
    <name type="scientific">Naegleria lovaniensis</name>
    <name type="common">Amoeba</name>
    <dbReference type="NCBI Taxonomy" id="51637"/>
    <lineage>
        <taxon>Eukaryota</taxon>
        <taxon>Discoba</taxon>
        <taxon>Heterolobosea</taxon>
        <taxon>Tetramitia</taxon>
        <taxon>Eutetramitia</taxon>
        <taxon>Vahlkampfiidae</taxon>
        <taxon>Naegleria</taxon>
    </lineage>
</organism>
<dbReference type="RefSeq" id="XP_044544544.1">
    <property type="nucleotide sequence ID" value="XM_044700241.1"/>
</dbReference>